<feature type="transmembrane region" description="Helical" evidence="2">
    <location>
        <begin position="206"/>
        <end position="226"/>
    </location>
</feature>
<comment type="caution">
    <text evidence="3">The sequence shown here is derived from an EMBL/GenBank/DDBJ whole genome shotgun (WGS) entry which is preliminary data.</text>
</comment>
<proteinExistence type="predicted"/>
<evidence type="ECO:0000256" key="1">
    <source>
        <dbReference type="SAM" id="MobiDB-lite"/>
    </source>
</evidence>
<keyword evidence="2" id="KW-0472">Membrane</keyword>
<feature type="transmembrane region" description="Helical" evidence="2">
    <location>
        <begin position="262"/>
        <end position="284"/>
    </location>
</feature>
<organism evidence="3">
    <name type="scientific">mine drainage metagenome</name>
    <dbReference type="NCBI Taxonomy" id="410659"/>
    <lineage>
        <taxon>unclassified sequences</taxon>
        <taxon>metagenomes</taxon>
        <taxon>ecological metagenomes</taxon>
    </lineage>
</organism>
<evidence type="ECO:0000313" key="3">
    <source>
        <dbReference type="EMBL" id="OIR18739.1"/>
    </source>
</evidence>
<dbReference type="EMBL" id="MLJW01000002">
    <property type="protein sequence ID" value="OIR18739.1"/>
    <property type="molecule type" value="Genomic_DNA"/>
</dbReference>
<keyword evidence="2" id="KW-0812">Transmembrane</keyword>
<feature type="compositionally biased region" description="Pro residues" evidence="1">
    <location>
        <begin position="102"/>
        <end position="117"/>
    </location>
</feature>
<gene>
    <name evidence="3" type="ORF">GALL_10790</name>
</gene>
<feature type="transmembrane region" description="Helical" evidence="2">
    <location>
        <begin position="232"/>
        <end position="250"/>
    </location>
</feature>
<sequence length="288" mass="31249">MGRALRYLLPLVLSLVVLRAAPSEPAVWMGMSATELVGRLGRPASSVSAPGHQILIFPDGARFEFRNDQLVLVSGFKGQTALEPPREVEAVPTAPAPARAVPGPPSARVPAPTPAPAPERRESLAKELTQRGVSTYAPVEDRALPALRRAANFVRLAFDPQLFDSQGRFAPPPLLLVASLFRMALTVLALRFTIRRLGRDLSWFDTVFLASIELLTRVAFASFGLLVLRWNLPVFILELATTVALVGAACTRPEIRRPWLALRIVLVTKLISLAVMAACLVSLLDAGR</sequence>
<feature type="transmembrane region" description="Helical" evidence="2">
    <location>
        <begin position="174"/>
        <end position="194"/>
    </location>
</feature>
<keyword evidence="2" id="KW-1133">Transmembrane helix</keyword>
<protein>
    <submittedName>
        <fullName evidence="3">Uncharacterized protein</fullName>
    </submittedName>
</protein>
<feature type="compositionally biased region" description="Low complexity" evidence="1">
    <location>
        <begin position="90"/>
        <end position="101"/>
    </location>
</feature>
<dbReference type="AlphaFoldDB" id="A0A1J5TF69"/>
<feature type="region of interest" description="Disordered" evidence="1">
    <location>
        <begin position="83"/>
        <end position="121"/>
    </location>
</feature>
<evidence type="ECO:0000256" key="2">
    <source>
        <dbReference type="SAM" id="Phobius"/>
    </source>
</evidence>
<name>A0A1J5TF69_9ZZZZ</name>
<reference evidence="3" key="1">
    <citation type="submission" date="2016-10" db="EMBL/GenBank/DDBJ databases">
        <title>Sequence of Gallionella enrichment culture.</title>
        <authorList>
            <person name="Poehlein A."/>
            <person name="Muehling M."/>
            <person name="Daniel R."/>
        </authorList>
    </citation>
    <scope>NUCLEOTIDE SEQUENCE</scope>
</reference>
<accession>A0A1J5TF69</accession>